<feature type="compositionally biased region" description="Basic and acidic residues" evidence="1">
    <location>
        <begin position="343"/>
        <end position="354"/>
    </location>
</feature>
<evidence type="ECO:0000256" key="1">
    <source>
        <dbReference type="SAM" id="MobiDB-lite"/>
    </source>
</evidence>
<keyword evidence="2" id="KW-0732">Signal</keyword>
<evidence type="ECO:0000256" key="2">
    <source>
        <dbReference type="SAM" id="SignalP"/>
    </source>
</evidence>
<dbReference type="PANTHER" id="PTHR35099:SF2">
    <property type="entry name" value="OS02G0182700 PROTEIN"/>
    <property type="match status" value="1"/>
</dbReference>
<evidence type="ECO:0000313" key="3">
    <source>
        <dbReference type="Proteomes" id="UP000827889"/>
    </source>
</evidence>
<accession>A0A8B8PH09</accession>
<feature type="region of interest" description="Disordered" evidence="1">
    <location>
        <begin position="128"/>
        <end position="198"/>
    </location>
</feature>
<reference evidence="4" key="1">
    <citation type="submission" date="2025-08" db="UniProtKB">
        <authorList>
            <consortium name="RefSeq"/>
        </authorList>
    </citation>
    <scope>IDENTIFICATION</scope>
    <source>
        <tissue evidence="4">Leaf</tissue>
    </source>
</reference>
<feature type="signal peptide" evidence="2">
    <location>
        <begin position="1"/>
        <end position="21"/>
    </location>
</feature>
<feature type="chain" id="PRO_5034326799" evidence="2">
    <location>
        <begin position="22"/>
        <end position="354"/>
    </location>
</feature>
<dbReference type="PANTHER" id="PTHR35099">
    <property type="entry name" value="OS02G0182700 PROTEIN"/>
    <property type="match status" value="1"/>
</dbReference>
<feature type="compositionally biased region" description="Polar residues" evidence="1">
    <location>
        <begin position="184"/>
        <end position="194"/>
    </location>
</feature>
<organism evidence="3 4">
    <name type="scientific">Rhodamnia argentea</name>
    <dbReference type="NCBI Taxonomy" id="178133"/>
    <lineage>
        <taxon>Eukaryota</taxon>
        <taxon>Viridiplantae</taxon>
        <taxon>Streptophyta</taxon>
        <taxon>Embryophyta</taxon>
        <taxon>Tracheophyta</taxon>
        <taxon>Spermatophyta</taxon>
        <taxon>Magnoliopsida</taxon>
        <taxon>eudicotyledons</taxon>
        <taxon>Gunneridae</taxon>
        <taxon>Pentapetalae</taxon>
        <taxon>rosids</taxon>
        <taxon>malvids</taxon>
        <taxon>Myrtales</taxon>
        <taxon>Myrtaceae</taxon>
        <taxon>Myrtoideae</taxon>
        <taxon>Myrteae</taxon>
        <taxon>Australasian group</taxon>
        <taxon>Rhodamnia</taxon>
    </lineage>
</organism>
<evidence type="ECO:0000313" key="4">
    <source>
        <dbReference type="RefSeq" id="XP_030534091.1"/>
    </source>
</evidence>
<dbReference type="Proteomes" id="UP000827889">
    <property type="component" value="Chromosome 4"/>
</dbReference>
<gene>
    <name evidence="4" type="primary">LOC115743454</name>
</gene>
<feature type="compositionally biased region" description="Polar residues" evidence="1">
    <location>
        <begin position="155"/>
        <end position="164"/>
    </location>
</feature>
<sequence length="354" mass="37887">MHRLLLSLSLSLSLSRSYSSAFNTTPNTSLSLSRDELLAFSLSLSLSLLSFSFDIGFEPSGVGPLGTGTEATAAMMSSAEEDDWMAAAMADSGVVAELLVFLKRAHAAASAAAAPVKPAIVPPVRWGVRQPRSRTAPRCDAPAAAASQRKDTDSARNSPTTPLSWSGGAASPSATADGFEESSLPANRSSSGSARSKVIAPNDASSLAVNKLRKKKTFAELKDEESYLLNERIHLNKDIARLREAFTEQRARNESLKRMKHDLNLLSGKGDTSTADDRDEATSGLHDKMEASTSDHPASPPSPKHDTSKCRPSSSFCKFPQTVVKDSDSSFLLPDLNVMPSEEDSRPEYFHGLS</sequence>
<name>A0A8B8PH09_9MYRT</name>
<dbReference type="AlphaFoldDB" id="A0A8B8PH09"/>
<dbReference type="OrthoDB" id="1696863at2759"/>
<dbReference type="RefSeq" id="XP_030534091.1">
    <property type="nucleotide sequence ID" value="XM_030678231.2"/>
</dbReference>
<keyword evidence="3" id="KW-1185">Reference proteome</keyword>
<feature type="region of interest" description="Disordered" evidence="1">
    <location>
        <begin position="264"/>
        <end position="315"/>
    </location>
</feature>
<dbReference type="KEGG" id="rarg:115743454"/>
<protein>
    <submittedName>
        <fullName evidence="4">Uncharacterized protein LOC115743454 isoform X1</fullName>
    </submittedName>
</protein>
<dbReference type="GeneID" id="115743454"/>
<proteinExistence type="predicted"/>
<feature type="region of interest" description="Disordered" evidence="1">
    <location>
        <begin position="329"/>
        <end position="354"/>
    </location>
</feature>